<gene>
    <name evidence="3" type="ORF">NBR_LOCUS18648</name>
</gene>
<name>A0A0N4YN50_NIPBR</name>
<dbReference type="AlphaFoldDB" id="A0A0N4YN50"/>
<feature type="region of interest" description="Disordered" evidence="1">
    <location>
        <begin position="67"/>
        <end position="109"/>
    </location>
</feature>
<organism evidence="5">
    <name type="scientific">Nippostrongylus brasiliensis</name>
    <name type="common">Rat hookworm</name>
    <dbReference type="NCBI Taxonomy" id="27835"/>
    <lineage>
        <taxon>Eukaryota</taxon>
        <taxon>Metazoa</taxon>
        <taxon>Ecdysozoa</taxon>
        <taxon>Nematoda</taxon>
        <taxon>Chromadorea</taxon>
        <taxon>Rhabditida</taxon>
        <taxon>Rhabditina</taxon>
        <taxon>Rhabditomorpha</taxon>
        <taxon>Strongyloidea</taxon>
        <taxon>Heligmosomidae</taxon>
        <taxon>Nippostrongylus</taxon>
    </lineage>
</organism>
<keyword evidence="2" id="KW-0732">Signal</keyword>
<proteinExistence type="predicted"/>
<dbReference type="Proteomes" id="UP000271162">
    <property type="component" value="Unassembled WGS sequence"/>
</dbReference>
<evidence type="ECO:0000256" key="1">
    <source>
        <dbReference type="SAM" id="MobiDB-lite"/>
    </source>
</evidence>
<reference evidence="3 4" key="2">
    <citation type="submission" date="2018-11" db="EMBL/GenBank/DDBJ databases">
        <authorList>
            <consortium name="Pathogen Informatics"/>
        </authorList>
    </citation>
    <scope>NUCLEOTIDE SEQUENCE [LARGE SCALE GENOMIC DNA]</scope>
</reference>
<accession>A0A0N4YN50</accession>
<dbReference type="WBParaSite" id="NBR_0001864701-mRNA-1">
    <property type="protein sequence ID" value="NBR_0001864701-mRNA-1"/>
    <property type="gene ID" value="NBR_0001864701"/>
</dbReference>
<reference evidence="5" key="1">
    <citation type="submission" date="2017-02" db="UniProtKB">
        <authorList>
            <consortium name="WormBaseParasite"/>
        </authorList>
    </citation>
    <scope>IDENTIFICATION</scope>
</reference>
<feature type="compositionally biased region" description="Low complexity" evidence="1">
    <location>
        <begin position="93"/>
        <end position="109"/>
    </location>
</feature>
<keyword evidence="4" id="KW-1185">Reference proteome</keyword>
<evidence type="ECO:0000313" key="3">
    <source>
        <dbReference type="EMBL" id="VDL82373.1"/>
    </source>
</evidence>
<evidence type="ECO:0000313" key="4">
    <source>
        <dbReference type="Proteomes" id="UP000271162"/>
    </source>
</evidence>
<evidence type="ECO:0000256" key="2">
    <source>
        <dbReference type="SAM" id="SignalP"/>
    </source>
</evidence>
<protein>
    <submittedName>
        <fullName evidence="5">Secreted protein</fullName>
    </submittedName>
</protein>
<feature type="chain" id="PRO_5043125848" evidence="2">
    <location>
        <begin position="18"/>
        <end position="109"/>
    </location>
</feature>
<feature type="signal peptide" evidence="2">
    <location>
        <begin position="1"/>
        <end position="17"/>
    </location>
</feature>
<evidence type="ECO:0000313" key="5">
    <source>
        <dbReference type="WBParaSite" id="NBR_0001864701-mRNA-1"/>
    </source>
</evidence>
<dbReference type="EMBL" id="UYSL01023584">
    <property type="protein sequence ID" value="VDL82373.1"/>
    <property type="molecule type" value="Genomic_DNA"/>
</dbReference>
<feature type="compositionally biased region" description="Pro residues" evidence="1">
    <location>
        <begin position="70"/>
        <end position="84"/>
    </location>
</feature>
<sequence length="109" mass="12046">MHLLTTSFLALLTIAAAINYGAAPERVPEHPQSRLHFPKEQKVMDVPMEDVQKAVEEISLLGEELKKELPYPPPPMPEVPPPYEPPKEPVHDVPAVPAVPTTVPPTTFK</sequence>